<dbReference type="OrthoDB" id="199401at2759"/>
<organism evidence="2 3">
    <name type="scientific">Triparma strigata</name>
    <dbReference type="NCBI Taxonomy" id="1606541"/>
    <lineage>
        <taxon>Eukaryota</taxon>
        <taxon>Sar</taxon>
        <taxon>Stramenopiles</taxon>
        <taxon>Ochrophyta</taxon>
        <taxon>Bolidophyceae</taxon>
        <taxon>Parmales</taxon>
        <taxon>Triparmaceae</taxon>
        <taxon>Triparma</taxon>
    </lineage>
</organism>
<sequence length="422" mass="48041">MSSISISEVLTLFIANAPITLGSQAARESWSWRREDTVTKHLWQRRLLILRYTPIVLKDGSTVTGLNHLTKMCRLSSDANIDYLPYITQMSPRAFADVQKQKSKVRRVSVSIADEVFDENMKRKKSQVEFDKRYNAFSADYHKLLPFVSAIPLAAIPTIVRNLNGKSTILDDSHSGADITVDVLFIIWSIFAIFLVSLVMLKDSRDELTFGRRLIELLLASIQPEDETRKRDQSIYEDEFMFKLDSLQAIESFTALYKFTSSYVLFRSGFHLASFEVLGIICVASVILIFIASTFNMEIAVWNSYLCAISMLIWPFVLIGLFNIVKIDDLLTVTLKKHLRHQRRMNDNVGRMDVANTLSPEEREELKKCSAAIDSLDEEIQDRHTPMKLLGKLRLSKTNMIKLAGAMAAGIFTTILRSSVDY</sequence>
<dbReference type="EMBL" id="BRXY01000098">
    <property type="protein sequence ID" value="GMH64928.1"/>
    <property type="molecule type" value="Genomic_DNA"/>
</dbReference>
<keyword evidence="1" id="KW-0472">Membrane</keyword>
<keyword evidence="1" id="KW-1133">Transmembrane helix</keyword>
<keyword evidence="3" id="KW-1185">Reference proteome</keyword>
<evidence type="ECO:0000313" key="2">
    <source>
        <dbReference type="EMBL" id="GMH64928.1"/>
    </source>
</evidence>
<dbReference type="AlphaFoldDB" id="A0A9W7A962"/>
<feature type="transmembrane region" description="Helical" evidence="1">
    <location>
        <begin position="183"/>
        <end position="201"/>
    </location>
</feature>
<name>A0A9W7A962_9STRA</name>
<feature type="transmembrane region" description="Helical" evidence="1">
    <location>
        <begin position="277"/>
        <end position="296"/>
    </location>
</feature>
<keyword evidence="1" id="KW-0812">Transmembrane</keyword>
<evidence type="ECO:0000256" key="1">
    <source>
        <dbReference type="SAM" id="Phobius"/>
    </source>
</evidence>
<proteinExistence type="predicted"/>
<gene>
    <name evidence="2" type="ORF">TrST_g9652</name>
</gene>
<comment type="caution">
    <text evidence="2">The sequence shown here is derived from an EMBL/GenBank/DDBJ whole genome shotgun (WGS) entry which is preliminary data.</text>
</comment>
<protein>
    <submittedName>
        <fullName evidence="2">Uncharacterized protein</fullName>
    </submittedName>
</protein>
<dbReference type="Proteomes" id="UP001165085">
    <property type="component" value="Unassembled WGS sequence"/>
</dbReference>
<reference evidence="3" key="1">
    <citation type="journal article" date="2023" name="Commun. Biol.">
        <title>Genome analysis of Parmales, the sister group of diatoms, reveals the evolutionary specialization of diatoms from phago-mixotrophs to photoautotrophs.</title>
        <authorList>
            <person name="Ban H."/>
            <person name="Sato S."/>
            <person name="Yoshikawa S."/>
            <person name="Yamada K."/>
            <person name="Nakamura Y."/>
            <person name="Ichinomiya M."/>
            <person name="Sato N."/>
            <person name="Blanc-Mathieu R."/>
            <person name="Endo H."/>
            <person name="Kuwata A."/>
            <person name="Ogata H."/>
        </authorList>
    </citation>
    <scope>NUCLEOTIDE SEQUENCE [LARGE SCALE GENOMIC DNA]</scope>
    <source>
        <strain evidence="3">NIES 3701</strain>
    </source>
</reference>
<feature type="transmembrane region" description="Helical" evidence="1">
    <location>
        <begin position="302"/>
        <end position="325"/>
    </location>
</feature>
<accession>A0A9W7A962</accession>
<evidence type="ECO:0000313" key="3">
    <source>
        <dbReference type="Proteomes" id="UP001165085"/>
    </source>
</evidence>